<comment type="similarity">
    <text evidence="5">Belongs to the protein kinase superfamily. STE Ser/Thr protein kinase family. MAP kinase kinase subfamily.</text>
</comment>
<evidence type="ECO:0000313" key="9">
    <source>
        <dbReference type="WBParaSite" id="ACRNAN_Path_1221.g4741.t1"/>
    </source>
</evidence>
<dbReference type="InterPro" id="IPR011009">
    <property type="entry name" value="Kinase-like_dom_sf"/>
</dbReference>
<dbReference type="SMART" id="SM00220">
    <property type="entry name" value="S_TKc"/>
    <property type="match status" value="1"/>
</dbReference>
<evidence type="ECO:0000256" key="3">
    <source>
        <dbReference type="ARBA" id="ARBA00022777"/>
    </source>
</evidence>
<dbReference type="EC" id="2.7.12.2" evidence="6"/>
<dbReference type="InterPro" id="IPR008271">
    <property type="entry name" value="Ser/Thr_kinase_AS"/>
</dbReference>
<dbReference type="InterPro" id="IPR000719">
    <property type="entry name" value="Prot_kinase_dom"/>
</dbReference>
<keyword evidence="8" id="KW-1185">Reference proteome</keyword>
<organism evidence="8 9">
    <name type="scientific">Acrobeloides nanus</name>
    <dbReference type="NCBI Taxonomy" id="290746"/>
    <lineage>
        <taxon>Eukaryota</taxon>
        <taxon>Metazoa</taxon>
        <taxon>Ecdysozoa</taxon>
        <taxon>Nematoda</taxon>
        <taxon>Chromadorea</taxon>
        <taxon>Rhabditida</taxon>
        <taxon>Tylenchina</taxon>
        <taxon>Cephalobomorpha</taxon>
        <taxon>Cephaloboidea</taxon>
        <taxon>Cephalobidae</taxon>
        <taxon>Acrobeloides</taxon>
    </lineage>
</organism>
<proteinExistence type="inferred from homology"/>
<dbReference type="Gene3D" id="3.30.200.20">
    <property type="entry name" value="Phosphorylase Kinase, domain 1"/>
    <property type="match status" value="1"/>
</dbReference>
<dbReference type="Proteomes" id="UP000887540">
    <property type="component" value="Unplaced"/>
</dbReference>
<dbReference type="WBParaSite" id="ACRNAN_Path_1221.g4741.t1">
    <property type="protein sequence ID" value="ACRNAN_Path_1221.g4741.t1"/>
    <property type="gene ID" value="ACRNAN_Path_1221.g4741"/>
</dbReference>
<dbReference type="PANTHER" id="PTHR48013:SF28">
    <property type="entry name" value="DUAL SPECIFICITY MITOGEN-ACTIVATED PROTEIN KINASE KINASE SEK-1"/>
    <property type="match status" value="1"/>
</dbReference>
<dbReference type="Gene3D" id="1.10.510.10">
    <property type="entry name" value="Transferase(Phosphotransferase) domain 1"/>
    <property type="match status" value="1"/>
</dbReference>
<evidence type="ECO:0000259" key="7">
    <source>
        <dbReference type="PROSITE" id="PS50011"/>
    </source>
</evidence>
<keyword evidence="1" id="KW-0808">Transferase</keyword>
<dbReference type="GO" id="GO:0051403">
    <property type="term" value="P:stress-activated MAPK cascade"/>
    <property type="evidence" value="ECO:0007669"/>
    <property type="project" value="TreeGrafter"/>
</dbReference>
<name>A0A914BXF1_9BILA</name>
<dbReference type="PROSITE" id="PS00108">
    <property type="entry name" value="PROTEIN_KINASE_ST"/>
    <property type="match status" value="1"/>
</dbReference>
<dbReference type="AlphaFoldDB" id="A0A914BXF1"/>
<evidence type="ECO:0000256" key="2">
    <source>
        <dbReference type="ARBA" id="ARBA00022741"/>
    </source>
</evidence>
<dbReference type="PANTHER" id="PTHR48013">
    <property type="entry name" value="DUAL SPECIFICITY MITOGEN-ACTIVATED PROTEIN KINASE KINASE 5-RELATED"/>
    <property type="match status" value="1"/>
</dbReference>
<reference evidence="9" key="1">
    <citation type="submission" date="2022-11" db="UniProtKB">
        <authorList>
            <consortium name="WormBaseParasite"/>
        </authorList>
    </citation>
    <scope>IDENTIFICATION</scope>
</reference>
<dbReference type="GO" id="GO:0005524">
    <property type="term" value="F:ATP binding"/>
    <property type="evidence" value="ECO:0007669"/>
    <property type="project" value="UniProtKB-KW"/>
</dbReference>
<dbReference type="PROSITE" id="PS50011">
    <property type="entry name" value="PROTEIN_KINASE_DOM"/>
    <property type="match status" value="1"/>
</dbReference>
<dbReference type="GO" id="GO:0004708">
    <property type="term" value="F:MAP kinase kinase activity"/>
    <property type="evidence" value="ECO:0007669"/>
    <property type="project" value="UniProtKB-EC"/>
</dbReference>
<accession>A0A914BXF1</accession>
<keyword evidence="3" id="KW-0418">Kinase</keyword>
<evidence type="ECO:0000313" key="8">
    <source>
        <dbReference type="Proteomes" id="UP000887540"/>
    </source>
</evidence>
<feature type="domain" description="Protein kinase" evidence="7">
    <location>
        <begin position="1"/>
        <end position="267"/>
    </location>
</feature>
<sequence>MIPLRKNRLKIHERKDNVARVEKTNREIEILQKLRNCENIVRVCGFSLDDRDVRIFMEKMEISLANLIDMFRFSYAMGKFYESCETFRSLAFSCLDALSYCSRVGIVHNDIKADNILLDDHGQFKLSDFGESRYIKVVGKLPRNDIFEKQDLIDLIMTLLQIFYEVNPFEYIFERNDIVQYRNFLTTVDPETLLKPIINEIDLRQNEGEWDIIERIVRKFLDIICTPAPLASKIYDDLVEILEEEDVYREYPLRFNMDYMKMKQILI</sequence>
<protein>
    <recommendedName>
        <fullName evidence="6">mitogen-activated protein kinase kinase</fullName>
        <ecNumber evidence="6">2.7.12.2</ecNumber>
    </recommendedName>
</protein>
<evidence type="ECO:0000256" key="5">
    <source>
        <dbReference type="ARBA" id="ARBA00038035"/>
    </source>
</evidence>
<evidence type="ECO:0000256" key="1">
    <source>
        <dbReference type="ARBA" id="ARBA00022679"/>
    </source>
</evidence>
<dbReference type="Pfam" id="PF00069">
    <property type="entry name" value="Pkinase"/>
    <property type="match status" value="1"/>
</dbReference>
<keyword evidence="2" id="KW-0547">Nucleotide-binding</keyword>
<evidence type="ECO:0000256" key="4">
    <source>
        <dbReference type="ARBA" id="ARBA00022840"/>
    </source>
</evidence>
<keyword evidence="4" id="KW-0067">ATP-binding</keyword>
<evidence type="ECO:0000256" key="6">
    <source>
        <dbReference type="ARBA" id="ARBA00038999"/>
    </source>
</evidence>
<dbReference type="SUPFAM" id="SSF56112">
    <property type="entry name" value="Protein kinase-like (PK-like)"/>
    <property type="match status" value="1"/>
</dbReference>